<reference evidence="2 3" key="1">
    <citation type="submission" date="2024-05" db="EMBL/GenBank/DDBJ databases">
        <authorList>
            <person name="Wallberg A."/>
        </authorList>
    </citation>
    <scope>NUCLEOTIDE SEQUENCE [LARGE SCALE GENOMIC DNA]</scope>
</reference>
<feature type="compositionally biased region" description="Polar residues" evidence="1">
    <location>
        <begin position="89"/>
        <end position="100"/>
    </location>
</feature>
<dbReference type="Proteomes" id="UP001497623">
    <property type="component" value="Unassembled WGS sequence"/>
</dbReference>
<feature type="non-terminal residue" evidence="2">
    <location>
        <position position="645"/>
    </location>
</feature>
<dbReference type="AlphaFoldDB" id="A0AAV2Q049"/>
<feature type="region of interest" description="Disordered" evidence="1">
    <location>
        <begin position="43"/>
        <end position="202"/>
    </location>
</feature>
<keyword evidence="3" id="KW-1185">Reference proteome</keyword>
<feature type="compositionally biased region" description="Basic and acidic residues" evidence="1">
    <location>
        <begin position="182"/>
        <end position="191"/>
    </location>
</feature>
<feature type="compositionally biased region" description="Basic and acidic residues" evidence="1">
    <location>
        <begin position="77"/>
        <end position="88"/>
    </location>
</feature>
<feature type="region of interest" description="Disordered" evidence="1">
    <location>
        <begin position="234"/>
        <end position="277"/>
    </location>
</feature>
<feature type="region of interest" description="Disordered" evidence="1">
    <location>
        <begin position="1"/>
        <end position="27"/>
    </location>
</feature>
<sequence length="645" mass="68762">ALDPVGHVGTTTTATTHKPLMGGENNAGVAVARSGSLMPAGIAAVGPVQAPSGKTSARTTPPSHTQQKAKRPPAKPDTSKAKSKDTHKAVTSTNKPTTGKVTAAAANKPTTGKAPTLGAKPEADTHVQPRPAKKISASGLEKPPKSKTQKHTAPVDSKVSSPSVEAVSRLAERVTTGQVKPNKADSDKVLDDDKDVCDDDKASEDREFYRIKVQTRLVSYENNTLVIKNTSKVAGVSDEEDTGEPEQYHESCSADTEGGSLQTSSAEAPPVGGSQIAPPMLEEEDEAHEEEEGGFTRSRSLRLKMSQFVNKGKNFLSDVYSSTHQSLQPHLSQLPEMTRSFHQKMSRSMTSECSSDAMSIMSFGSSISYYDDRGDTNSMKIPATDTDSGFYSIHTTPDEGHTPLPDTDLEETGVEINNNSDVLNYVSDEGDIYVLTNPLHTEDDDVQDTPDEVVECTYTTPDVDAASNNPINDDWVKRCIVSCSCQCPRPAKDLVSPSEGSIDSGHGSDVSIDCSSDTKGIGMIPNGTTGTCGTSGSTGDISGADTHATDASGADAAPLVDDSSITRGECQCECHGGATPAESEHQIPQEVMELLDADHARYIWLTIARPYGHTIIMCWLTATKRTYMPLPHLQRVNKDKHVCSS</sequence>
<name>A0AAV2Q049_MEGNR</name>
<evidence type="ECO:0000313" key="2">
    <source>
        <dbReference type="EMBL" id="CAL4066033.1"/>
    </source>
</evidence>
<evidence type="ECO:0000256" key="1">
    <source>
        <dbReference type="SAM" id="MobiDB-lite"/>
    </source>
</evidence>
<organism evidence="2 3">
    <name type="scientific">Meganyctiphanes norvegica</name>
    <name type="common">Northern krill</name>
    <name type="synonym">Thysanopoda norvegica</name>
    <dbReference type="NCBI Taxonomy" id="48144"/>
    <lineage>
        <taxon>Eukaryota</taxon>
        <taxon>Metazoa</taxon>
        <taxon>Ecdysozoa</taxon>
        <taxon>Arthropoda</taxon>
        <taxon>Crustacea</taxon>
        <taxon>Multicrustacea</taxon>
        <taxon>Malacostraca</taxon>
        <taxon>Eumalacostraca</taxon>
        <taxon>Eucarida</taxon>
        <taxon>Euphausiacea</taxon>
        <taxon>Euphausiidae</taxon>
        <taxon>Meganyctiphanes</taxon>
    </lineage>
</organism>
<comment type="caution">
    <text evidence="2">The sequence shown here is derived from an EMBL/GenBank/DDBJ whole genome shotgun (WGS) entry which is preliminary data.</text>
</comment>
<protein>
    <submittedName>
        <fullName evidence="2">Uncharacterized protein</fullName>
    </submittedName>
</protein>
<evidence type="ECO:0000313" key="3">
    <source>
        <dbReference type="Proteomes" id="UP001497623"/>
    </source>
</evidence>
<accession>A0AAV2Q049</accession>
<gene>
    <name evidence="2" type="ORF">MNOR_LOCUS5280</name>
</gene>
<dbReference type="EMBL" id="CAXKWB010002020">
    <property type="protein sequence ID" value="CAL4066033.1"/>
    <property type="molecule type" value="Genomic_DNA"/>
</dbReference>
<proteinExistence type="predicted"/>
<feature type="compositionally biased region" description="Polar residues" evidence="1">
    <location>
        <begin position="52"/>
        <end position="66"/>
    </location>
</feature>
<feature type="non-terminal residue" evidence="2">
    <location>
        <position position="1"/>
    </location>
</feature>